<proteinExistence type="predicted"/>
<dbReference type="Proteomes" id="UP000292082">
    <property type="component" value="Unassembled WGS sequence"/>
</dbReference>
<keyword evidence="2" id="KW-1133">Transmembrane helix</keyword>
<evidence type="ECO:0000313" key="4">
    <source>
        <dbReference type="EMBL" id="TBU54505.1"/>
    </source>
</evidence>
<dbReference type="EMBL" id="ML145187">
    <property type="protein sequence ID" value="TBU54505.1"/>
    <property type="molecule type" value="Genomic_DNA"/>
</dbReference>
<sequence>MSSSADSAEIARIIYDENAYMIEDLTGISPVAMFVYHYLITFGREVALFWRRPITGSSIIFFINRYLPLFVICYGTPWPLSSDLQSCKAEVWSKQLTEYFQYYPWAAFSALRVYALGGRNWFLAALVFILGCSGPIFHYVRLHWFRIFLYPGEGCTYSVTSIPVHLSAMLFIMNYSLSISADLLVLIVTWRATYNQGKGLAGLGQKKSLSGMLLRDGASYFVAITTVKSVDFILGLLSIYGSFEYLSEVVYYEEPLTAILVSHFLMDLQEASTDATQGISFDDSDGTINFNRVVGSIASSLPAPGEEAIMTQERDSEEGTGDEDLSVEEHEST</sequence>
<gene>
    <name evidence="4" type="ORF">BD310DRAFT_886016</name>
</gene>
<organism evidence="4 5">
    <name type="scientific">Dichomitus squalens</name>
    <dbReference type="NCBI Taxonomy" id="114155"/>
    <lineage>
        <taxon>Eukaryota</taxon>
        <taxon>Fungi</taxon>
        <taxon>Dikarya</taxon>
        <taxon>Basidiomycota</taxon>
        <taxon>Agaricomycotina</taxon>
        <taxon>Agaricomycetes</taxon>
        <taxon>Polyporales</taxon>
        <taxon>Polyporaceae</taxon>
        <taxon>Dichomitus</taxon>
    </lineage>
</organism>
<feature type="transmembrane region" description="Helical" evidence="2">
    <location>
        <begin position="168"/>
        <end position="190"/>
    </location>
</feature>
<evidence type="ECO:0000313" key="5">
    <source>
        <dbReference type="Proteomes" id="UP000292082"/>
    </source>
</evidence>
<feature type="compositionally biased region" description="Acidic residues" evidence="1">
    <location>
        <begin position="315"/>
        <end position="326"/>
    </location>
</feature>
<feature type="transmembrane region" description="Helical" evidence="2">
    <location>
        <begin position="121"/>
        <end position="140"/>
    </location>
</feature>
<feature type="domain" description="DUF6533" evidence="3">
    <location>
        <begin position="28"/>
        <end position="70"/>
    </location>
</feature>
<keyword evidence="2" id="KW-0472">Membrane</keyword>
<evidence type="ECO:0000256" key="2">
    <source>
        <dbReference type="SAM" id="Phobius"/>
    </source>
</evidence>
<dbReference type="AlphaFoldDB" id="A0A4Q9PK79"/>
<reference evidence="4 5" key="1">
    <citation type="submission" date="2019-01" db="EMBL/GenBank/DDBJ databases">
        <title>Draft genome sequences of three monokaryotic isolates of the white-rot basidiomycete fungus Dichomitus squalens.</title>
        <authorList>
            <consortium name="DOE Joint Genome Institute"/>
            <person name="Lopez S.C."/>
            <person name="Andreopoulos B."/>
            <person name="Pangilinan J."/>
            <person name="Lipzen A."/>
            <person name="Riley R."/>
            <person name="Ahrendt S."/>
            <person name="Ng V."/>
            <person name="Barry K."/>
            <person name="Daum C."/>
            <person name="Grigoriev I.V."/>
            <person name="Hilden K.S."/>
            <person name="Makela M.R."/>
            <person name="de Vries R.P."/>
        </authorList>
    </citation>
    <scope>NUCLEOTIDE SEQUENCE [LARGE SCALE GENOMIC DNA]</scope>
    <source>
        <strain evidence="4 5">CBS 464.89</strain>
    </source>
</reference>
<evidence type="ECO:0000259" key="3">
    <source>
        <dbReference type="Pfam" id="PF20151"/>
    </source>
</evidence>
<evidence type="ECO:0000256" key="1">
    <source>
        <dbReference type="SAM" id="MobiDB-lite"/>
    </source>
</evidence>
<accession>A0A4Q9PK79</accession>
<protein>
    <recommendedName>
        <fullName evidence="3">DUF6533 domain-containing protein</fullName>
    </recommendedName>
</protein>
<keyword evidence="5" id="KW-1185">Reference proteome</keyword>
<keyword evidence="2" id="KW-0812">Transmembrane</keyword>
<name>A0A4Q9PK79_9APHY</name>
<feature type="region of interest" description="Disordered" evidence="1">
    <location>
        <begin position="301"/>
        <end position="333"/>
    </location>
</feature>
<dbReference type="Pfam" id="PF20151">
    <property type="entry name" value="DUF6533"/>
    <property type="match status" value="1"/>
</dbReference>
<dbReference type="InterPro" id="IPR045340">
    <property type="entry name" value="DUF6533"/>
</dbReference>